<dbReference type="PANTHER" id="PTHR18964">
    <property type="entry name" value="ROK (REPRESSOR, ORF, KINASE) FAMILY"/>
    <property type="match status" value="1"/>
</dbReference>
<dbReference type="Pfam" id="PF00480">
    <property type="entry name" value="ROK"/>
    <property type="match status" value="1"/>
</dbReference>
<dbReference type="RefSeq" id="WP_102242810.1">
    <property type="nucleotide sequence ID" value="NZ_CP025704.1"/>
</dbReference>
<gene>
    <name evidence="2" type="ORF">C0V70_05190</name>
</gene>
<accession>A0A2K9NR14</accession>
<dbReference type="KEGG" id="bsto:C0V70_05190"/>
<evidence type="ECO:0000313" key="3">
    <source>
        <dbReference type="Proteomes" id="UP000235584"/>
    </source>
</evidence>
<dbReference type="EMBL" id="CP025704">
    <property type="protein sequence ID" value="AUN97515.1"/>
    <property type="molecule type" value="Genomic_DNA"/>
</dbReference>
<dbReference type="OrthoDB" id="9810372at2"/>
<reference evidence="2 3" key="1">
    <citation type="submission" date="2018-01" db="EMBL/GenBank/DDBJ databases">
        <title>Complete genome sequence of Bacteriovorax stolpii DSM12778.</title>
        <authorList>
            <person name="Tang B."/>
            <person name="Chang J."/>
        </authorList>
    </citation>
    <scope>NUCLEOTIDE SEQUENCE [LARGE SCALE GENOMIC DNA]</scope>
    <source>
        <strain evidence="2 3">DSM 12778</strain>
    </source>
</reference>
<evidence type="ECO:0000256" key="1">
    <source>
        <dbReference type="ARBA" id="ARBA00006479"/>
    </source>
</evidence>
<dbReference type="Gene3D" id="3.30.420.40">
    <property type="match status" value="2"/>
</dbReference>
<dbReference type="InterPro" id="IPR043129">
    <property type="entry name" value="ATPase_NBD"/>
</dbReference>
<keyword evidence="3" id="KW-1185">Reference proteome</keyword>
<name>A0A2K9NR14_BACTC</name>
<proteinExistence type="inferred from homology"/>
<protein>
    <submittedName>
        <fullName evidence="2">Uncharacterized protein</fullName>
    </submittedName>
</protein>
<dbReference type="InterPro" id="IPR000600">
    <property type="entry name" value="ROK"/>
</dbReference>
<sequence>MKRQMFLGIDVGGTKIEGAIAELNLLERSINVLSKKRISTIHDHEAFVDSLVVLINDLLLESALKIDDLLAIGMTLPGTLHPQTSIMLNGNTRFLIGHDVLGMLKEKLGSKVQIVAQNDANLFALAEAWGGAGKHYEATRGVPFKEQVVVGITLGTGVGGGFVSQGKILSGAYGSALEVGHIVLEAGGNRCYCGQQGCAETYLSGTAINKTMNSHEFFAKANLGSQEVLQAMIDYRLHFVQFLSIINNLFNPHYFVFGGGLSAQSILFEDLKTDLEENIFLPKEYCPDIYINHLGDSSGLFGAMIYASEKLFP</sequence>
<organism evidence="2 3">
    <name type="scientific">Bacteriovorax stolpii</name>
    <name type="common">Bdellovibrio stolpii</name>
    <dbReference type="NCBI Taxonomy" id="960"/>
    <lineage>
        <taxon>Bacteria</taxon>
        <taxon>Pseudomonadati</taxon>
        <taxon>Bdellovibrionota</taxon>
        <taxon>Bacteriovoracia</taxon>
        <taxon>Bacteriovoracales</taxon>
        <taxon>Bacteriovoracaceae</taxon>
        <taxon>Bacteriovorax</taxon>
    </lineage>
</organism>
<dbReference type="Proteomes" id="UP000235584">
    <property type="component" value="Chromosome"/>
</dbReference>
<evidence type="ECO:0000313" key="2">
    <source>
        <dbReference type="EMBL" id="AUN97515.1"/>
    </source>
</evidence>
<dbReference type="PANTHER" id="PTHR18964:SF149">
    <property type="entry name" value="BIFUNCTIONAL UDP-N-ACETYLGLUCOSAMINE 2-EPIMERASE_N-ACETYLMANNOSAMINE KINASE"/>
    <property type="match status" value="1"/>
</dbReference>
<dbReference type="SUPFAM" id="SSF53067">
    <property type="entry name" value="Actin-like ATPase domain"/>
    <property type="match status" value="1"/>
</dbReference>
<comment type="similarity">
    <text evidence="1">Belongs to the ROK (NagC/XylR) family.</text>
</comment>
<dbReference type="AlphaFoldDB" id="A0A2K9NR14"/>